<proteinExistence type="predicted"/>
<sequence>MRTFHRLIAAGALSAPLFIAGAGLASADALYAHDAAWAGPNGAASHSVLSFADDDGNAFFHEEAAAAGPNGAGSFSTTSWAGDGWHHGDDGDGASATYYNQVAYASDDGAYYEQTYSHADSDD</sequence>
<gene>
    <name evidence="2" type="ORF">DFJ66_0353</name>
</gene>
<protein>
    <recommendedName>
        <fullName evidence="4">Lactococcin 972 family bacteriocin</fullName>
    </recommendedName>
</protein>
<dbReference type="AlphaFoldDB" id="A0A495X1P1"/>
<feature type="signal peptide" evidence="1">
    <location>
        <begin position="1"/>
        <end position="27"/>
    </location>
</feature>
<name>A0A495X1P1_9PSEU</name>
<feature type="chain" id="PRO_5019809868" description="Lactococcin 972 family bacteriocin" evidence="1">
    <location>
        <begin position="28"/>
        <end position="123"/>
    </location>
</feature>
<evidence type="ECO:0000313" key="3">
    <source>
        <dbReference type="Proteomes" id="UP000272729"/>
    </source>
</evidence>
<keyword evidence="1" id="KW-0732">Signal</keyword>
<evidence type="ECO:0008006" key="4">
    <source>
        <dbReference type="Google" id="ProtNLM"/>
    </source>
</evidence>
<organism evidence="2 3">
    <name type="scientific">Saccharothrix variisporea</name>
    <dbReference type="NCBI Taxonomy" id="543527"/>
    <lineage>
        <taxon>Bacteria</taxon>
        <taxon>Bacillati</taxon>
        <taxon>Actinomycetota</taxon>
        <taxon>Actinomycetes</taxon>
        <taxon>Pseudonocardiales</taxon>
        <taxon>Pseudonocardiaceae</taxon>
        <taxon>Saccharothrix</taxon>
    </lineage>
</organism>
<comment type="caution">
    <text evidence="2">The sequence shown here is derived from an EMBL/GenBank/DDBJ whole genome shotgun (WGS) entry which is preliminary data.</text>
</comment>
<dbReference type="RefSeq" id="WP_211350928.1">
    <property type="nucleotide sequence ID" value="NZ_JBIUBA010000074.1"/>
</dbReference>
<evidence type="ECO:0000256" key="1">
    <source>
        <dbReference type="SAM" id="SignalP"/>
    </source>
</evidence>
<evidence type="ECO:0000313" key="2">
    <source>
        <dbReference type="EMBL" id="RKT67185.1"/>
    </source>
</evidence>
<reference evidence="2 3" key="1">
    <citation type="submission" date="2018-10" db="EMBL/GenBank/DDBJ databases">
        <title>Sequencing the genomes of 1000 actinobacteria strains.</title>
        <authorList>
            <person name="Klenk H.-P."/>
        </authorList>
    </citation>
    <scope>NUCLEOTIDE SEQUENCE [LARGE SCALE GENOMIC DNA]</scope>
    <source>
        <strain evidence="2 3">DSM 43911</strain>
    </source>
</reference>
<dbReference type="Proteomes" id="UP000272729">
    <property type="component" value="Unassembled WGS sequence"/>
</dbReference>
<accession>A0A495X1P1</accession>
<keyword evidence="3" id="KW-1185">Reference proteome</keyword>
<dbReference type="EMBL" id="RBXR01000001">
    <property type="protein sequence ID" value="RKT67185.1"/>
    <property type="molecule type" value="Genomic_DNA"/>
</dbReference>